<organism evidence="2 3">
    <name type="scientific">Stachybotrys elegans</name>
    <dbReference type="NCBI Taxonomy" id="80388"/>
    <lineage>
        <taxon>Eukaryota</taxon>
        <taxon>Fungi</taxon>
        <taxon>Dikarya</taxon>
        <taxon>Ascomycota</taxon>
        <taxon>Pezizomycotina</taxon>
        <taxon>Sordariomycetes</taxon>
        <taxon>Hypocreomycetidae</taxon>
        <taxon>Hypocreales</taxon>
        <taxon>Stachybotryaceae</taxon>
        <taxon>Stachybotrys</taxon>
    </lineage>
</organism>
<dbReference type="EMBL" id="JAGPNK010000023">
    <property type="protein sequence ID" value="KAH7304485.1"/>
    <property type="molecule type" value="Genomic_DNA"/>
</dbReference>
<dbReference type="PANTHER" id="PTHR24148:SF64">
    <property type="entry name" value="HETEROKARYON INCOMPATIBILITY DOMAIN-CONTAINING PROTEIN"/>
    <property type="match status" value="1"/>
</dbReference>
<evidence type="ECO:0000313" key="3">
    <source>
        <dbReference type="Proteomes" id="UP000813444"/>
    </source>
</evidence>
<name>A0A8K0WLG0_9HYPO</name>
<comment type="caution">
    <text evidence="2">The sequence shown here is derived from an EMBL/GenBank/DDBJ whole genome shotgun (WGS) entry which is preliminary data.</text>
</comment>
<dbReference type="InterPro" id="IPR010730">
    <property type="entry name" value="HET"/>
</dbReference>
<dbReference type="InterPro" id="IPR052895">
    <property type="entry name" value="HetReg/Transcr_Mod"/>
</dbReference>
<evidence type="ECO:0000313" key="2">
    <source>
        <dbReference type="EMBL" id="KAH7304485.1"/>
    </source>
</evidence>
<feature type="domain" description="Heterokaryon incompatibility" evidence="1">
    <location>
        <begin position="34"/>
        <end position="184"/>
    </location>
</feature>
<dbReference type="PANTHER" id="PTHR24148">
    <property type="entry name" value="ANKYRIN REPEAT DOMAIN-CONTAINING PROTEIN 39 HOMOLOG-RELATED"/>
    <property type="match status" value="1"/>
</dbReference>
<proteinExistence type="predicted"/>
<reference evidence="2" key="1">
    <citation type="journal article" date="2021" name="Nat. Commun.">
        <title>Genetic determinants of endophytism in the Arabidopsis root mycobiome.</title>
        <authorList>
            <person name="Mesny F."/>
            <person name="Miyauchi S."/>
            <person name="Thiergart T."/>
            <person name="Pickel B."/>
            <person name="Atanasova L."/>
            <person name="Karlsson M."/>
            <person name="Huettel B."/>
            <person name="Barry K.W."/>
            <person name="Haridas S."/>
            <person name="Chen C."/>
            <person name="Bauer D."/>
            <person name="Andreopoulos W."/>
            <person name="Pangilinan J."/>
            <person name="LaButti K."/>
            <person name="Riley R."/>
            <person name="Lipzen A."/>
            <person name="Clum A."/>
            <person name="Drula E."/>
            <person name="Henrissat B."/>
            <person name="Kohler A."/>
            <person name="Grigoriev I.V."/>
            <person name="Martin F.M."/>
            <person name="Hacquard S."/>
        </authorList>
    </citation>
    <scope>NUCLEOTIDE SEQUENCE</scope>
    <source>
        <strain evidence="2">MPI-CAGE-CH-0235</strain>
    </source>
</reference>
<evidence type="ECO:0000259" key="1">
    <source>
        <dbReference type="Pfam" id="PF06985"/>
    </source>
</evidence>
<sequence>MSRRIQLLTLYPGAPSDQLQGELKAVDIDGCNKYEAISYVWGETSGTEVIVCNGASVHITHSLHRALARMRRADAPRVLWADQICIDQDNNEEKSTQISLMDIIYRNARRVLVWLGEDEERIAIKAFTLITTLEKIFSDEKQRLEFDRRHSDGVHSLGISKYAWSSLRALTVLPWFTRAWVIQEIGTKAPAILFWGNTHIEWELLHSVCKTLTNYHHLRGHLDIKTAHIKYMYRRFIEPDRTTRHANRFSFFYELHRARHLKATDPRDRVFAMLGHYSIRNSENQHLRDLRSDYTKTVEQVYTDVTTRGLVGDSTLTTLASVQHRYLPSSSDFTAPGHISIPSWVPDWREYRSHILSEPTSPHRASRDLRPCLRVDMSNTLWIEGILVDTIAVCAEPFRPREFQVDRDSISKIWHDACGQSEFDMSVSYLSTSCKHGTKEGDHDRSAVFALLQTLSNACVAIAWQDQQPYESISKQQWLAHGAAYLASAVRDLPVSNEMLKLAEEGDTGKWTRAANGASSNRTFATTSSGYYVLGPGIIEPGDVVCVLKGGRCLFVCGHGAANICLLANVMYTGLCMER</sequence>
<dbReference type="Pfam" id="PF06985">
    <property type="entry name" value="HET"/>
    <property type="match status" value="1"/>
</dbReference>
<accession>A0A8K0WLG0</accession>
<protein>
    <submittedName>
        <fullName evidence="2">Heterokaryon incompatibility protein-domain-containing protein</fullName>
    </submittedName>
</protein>
<gene>
    <name evidence="2" type="ORF">B0I35DRAFT_151468</name>
</gene>
<keyword evidence="3" id="KW-1185">Reference proteome</keyword>
<dbReference type="Proteomes" id="UP000813444">
    <property type="component" value="Unassembled WGS sequence"/>
</dbReference>
<dbReference type="OrthoDB" id="5571888at2759"/>
<dbReference type="AlphaFoldDB" id="A0A8K0WLG0"/>